<dbReference type="GO" id="GO:0006139">
    <property type="term" value="P:nucleobase-containing compound metabolic process"/>
    <property type="evidence" value="ECO:0007669"/>
    <property type="project" value="InterPro"/>
</dbReference>
<feature type="domain" description="ATP-dependent helicase C-terminal" evidence="1">
    <location>
        <begin position="196"/>
        <end position="366"/>
    </location>
</feature>
<organism evidence="2 3">
    <name type="scientific">Romanomermis culicivorax</name>
    <name type="common">Nematode worm</name>
    <dbReference type="NCBI Taxonomy" id="13658"/>
    <lineage>
        <taxon>Eukaryota</taxon>
        <taxon>Metazoa</taxon>
        <taxon>Ecdysozoa</taxon>
        <taxon>Nematoda</taxon>
        <taxon>Enoplea</taxon>
        <taxon>Dorylaimia</taxon>
        <taxon>Mermithida</taxon>
        <taxon>Mermithoidea</taxon>
        <taxon>Mermithidae</taxon>
        <taxon>Romanomermis</taxon>
    </lineage>
</organism>
<protein>
    <submittedName>
        <fullName evidence="3">ATP-dependent helicase C-terminal domain-containing protein</fullName>
    </submittedName>
</protein>
<dbReference type="PANTHER" id="PTHR11472:SF41">
    <property type="entry name" value="ATP-DEPENDENT DNA HELICASE DDX11-RELATED"/>
    <property type="match status" value="1"/>
</dbReference>
<proteinExistence type="predicted"/>
<name>A0A915JJ41_ROMCU</name>
<sequence length="442" mass="50174">MHKSKLSRKLSGYARTLCINKETKQTTKTLIVRASDEEVSKNFCSATQIETFINAVKNARNDSRILMEIPSSEQNASVLSLKFLNLDPSANVKELFLEPRSIILAGGTMQPTSDLTDQLFTPLEIDENKIKLFSFDHVIPSANVLPIALSCGPSNRRLEFTFETRRNPQIIDDLSRLIINLCNIVPGGIVCFFPSYDYERLIFEQLKTSGLLSKIETKKNFFREPKESSQLASLLEDYSRCIKLTTNRGFTLNKANSVTGAVLFAVVGGKLSEGINFSDDLGRCVVMVGMPYAFKDNPELLERMKFMDNAHTKNNNSVPPVVNNNSISQNYYDNLCWKSINQTIGRSIRHAKDYAAILLVDSRYAKKLNSTRKFLPNWIEKHLKTTPLKTIAGRRISQRWMYDDGCRLLNGRCCRQRNNGQMLFGRQNGRNGYAGRRQLRQV</sequence>
<evidence type="ECO:0000259" key="1">
    <source>
        <dbReference type="SMART" id="SM00491"/>
    </source>
</evidence>
<dbReference type="GO" id="GO:0003676">
    <property type="term" value="F:nucleic acid binding"/>
    <property type="evidence" value="ECO:0007669"/>
    <property type="project" value="InterPro"/>
</dbReference>
<dbReference type="GO" id="GO:0003678">
    <property type="term" value="F:DNA helicase activity"/>
    <property type="evidence" value="ECO:0007669"/>
    <property type="project" value="InterPro"/>
</dbReference>
<evidence type="ECO:0000313" key="2">
    <source>
        <dbReference type="Proteomes" id="UP000887565"/>
    </source>
</evidence>
<dbReference type="InterPro" id="IPR006555">
    <property type="entry name" value="ATP-dep_Helicase_C"/>
</dbReference>
<dbReference type="InterPro" id="IPR013020">
    <property type="entry name" value="Rad3/Chl1-like"/>
</dbReference>
<accession>A0A915JJ41</accession>
<keyword evidence="2" id="KW-1185">Reference proteome</keyword>
<dbReference type="AlphaFoldDB" id="A0A915JJ41"/>
<dbReference type="NCBIfam" id="TIGR00604">
    <property type="entry name" value="rad3"/>
    <property type="match status" value="1"/>
</dbReference>
<dbReference type="GO" id="GO:0005524">
    <property type="term" value="F:ATP binding"/>
    <property type="evidence" value="ECO:0007669"/>
    <property type="project" value="InterPro"/>
</dbReference>
<reference evidence="3" key="1">
    <citation type="submission" date="2022-11" db="UniProtKB">
        <authorList>
            <consortium name="WormBaseParasite"/>
        </authorList>
    </citation>
    <scope>IDENTIFICATION</scope>
</reference>
<dbReference type="PANTHER" id="PTHR11472">
    <property type="entry name" value="DNA REPAIR DEAD HELICASE RAD3/XP-D SUBFAMILY MEMBER"/>
    <property type="match status" value="1"/>
</dbReference>
<evidence type="ECO:0000313" key="3">
    <source>
        <dbReference type="WBParaSite" id="nRc.2.0.1.t26096-RA"/>
    </source>
</evidence>
<dbReference type="SMART" id="SM00491">
    <property type="entry name" value="HELICc2"/>
    <property type="match status" value="1"/>
</dbReference>
<dbReference type="Proteomes" id="UP000887565">
    <property type="component" value="Unplaced"/>
</dbReference>
<dbReference type="GO" id="GO:0016818">
    <property type="term" value="F:hydrolase activity, acting on acid anhydrides, in phosphorus-containing anhydrides"/>
    <property type="evidence" value="ECO:0007669"/>
    <property type="project" value="InterPro"/>
</dbReference>
<dbReference type="CDD" id="cd18788">
    <property type="entry name" value="SF2_C_XPD"/>
    <property type="match status" value="1"/>
</dbReference>
<dbReference type="Pfam" id="PF13307">
    <property type="entry name" value="Helicase_C_2"/>
    <property type="match status" value="1"/>
</dbReference>
<dbReference type="InterPro" id="IPR027417">
    <property type="entry name" value="P-loop_NTPase"/>
</dbReference>
<dbReference type="Gene3D" id="3.40.50.300">
    <property type="entry name" value="P-loop containing nucleotide triphosphate hydrolases"/>
    <property type="match status" value="1"/>
</dbReference>
<dbReference type="InterPro" id="IPR045028">
    <property type="entry name" value="DinG/Rad3-like"/>
</dbReference>
<dbReference type="GO" id="GO:0005634">
    <property type="term" value="C:nucleus"/>
    <property type="evidence" value="ECO:0007669"/>
    <property type="project" value="TreeGrafter"/>
</dbReference>
<dbReference type="OMA" id="RRISQRW"/>
<dbReference type="GO" id="GO:0034085">
    <property type="term" value="P:establishment of sister chromatid cohesion"/>
    <property type="evidence" value="ECO:0007669"/>
    <property type="project" value="TreeGrafter"/>
</dbReference>
<dbReference type="WBParaSite" id="nRc.2.0.1.t26096-RA">
    <property type="protein sequence ID" value="nRc.2.0.1.t26096-RA"/>
    <property type="gene ID" value="nRc.2.0.1.g26096"/>
</dbReference>